<name>A0A1G2DBR6_9BACT</name>
<evidence type="ECO:0008006" key="4">
    <source>
        <dbReference type="Google" id="ProtNLM"/>
    </source>
</evidence>
<feature type="transmembrane region" description="Helical" evidence="1">
    <location>
        <begin position="81"/>
        <end position="106"/>
    </location>
</feature>
<evidence type="ECO:0000313" key="3">
    <source>
        <dbReference type="Proteomes" id="UP000178534"/>
    </source>
</evidence>
<feature type="transmembrane region" description="Helical" evidence="1">
    <location>
        <begin position="44"/>
        <end position="69"/>
    </location>
</feature>
<gene>
    <name evidence="2" type="ORF">A2942_02460</name>
</gene>
<sequence>MEQRVPLSIKFITGFSFAGLLFSGYLSAVKLFSSTCAFNESCPYFLGFPACYYGFGLYVALSVLSVAAIKERIEIKHALLWIAYTAFLGVVFAGYFTALEVIAFFGKGLATYGLSVPTCFLGLVFFMLIGAIAVLGLAHRWHHED</sequence>
<organism evidence="2 3">
    <name type="scientific">Candidatus Lloydbacteria bacterium RIFCSPLOWO2_01_FULL_50_20</name>
    <dbReference type="NCBI Taxonomy" id="1798665"/>
    <lineage>
        <taxon>Bacteria</taxon>
        <taxon>Candidatus Lloydiibacteriota</taxon>
    </lineage>
</organism>
<comment type="caution">
    <text evidence="2">The sequence shown here is derived from an EMBL/GenBank/DDBJ whole genome shotgun (WGS) entry which is preliminary data.</text>
</comment>
<keyword evidence="1" id="KW-1133">Transmembrane helix</keyword>
<dbReference type="AlphaFoldDB" id="A0A1G2DBR6"/>
<proteinExistence type="predicted"/>
<protein>
    <recommendedName>
        <fullName evidence="4">Vitamin K epoxide reductase domain-containing protein</fullName>
    </recommendedName>
</protein>
<accession>A0A1G2DBR6</accession>
<dbReference type="EMBL" id="MHLP01000043">
    <property type="protein sequence ID" value="OGZ11077.1"/>
    <property type="molecule type" value="Genomic_DNA"/>
</dbReference>
<keyword evidence="1" id="KW-0812">Transmembrane</keyword>
<feature type="transmembrane region" description="Helical" evidence="1">
    <location>
        <begin position="12"/>
        <end position="32"/>
    </location>
</feature>
<dbReference type="InterPro" id="IPR038354">
    <property type="entry name" value="VKOR_sf"/>
</dbReference>
<dbReference type="Proteomes" id="UP000178534">
    <property type="component" value="Unassembled WGS sequence"/>
</dbReference>
<evidence type="ECO:0000313" key="2">
    <source>
        <dbReference type="EMBL" id="OGZ11077.1"/>
    </source>
</evidence>
<feature type="transmembrane region" description="Helical" evidence="1">
    <location>
        <begin position="112"/>
        <end position="138"/>
    </location>
</feature>
<reference evidence="2 3" key="1">
    <citation type="journal article" date="2016" name="Nat. Commun.">
        <title>Thousands of microbial genomes shed light on interconnected biogeochemical processes in an aquifer system.</title>
        <authorList>
            <person name="Anantharaman K."/>
            <person name="Brown C.T."/>
            <person name="Hug L.A."/>
            <person name="Sharon I."/>
            <person name="Castelle C.J."/>
            <person name="Probst A.J."/>
            <person name="Thomas B.C."/>
            <person name="Singh A."/>
            <person name="Wilkins M.J."/>
            <person name="Karaoz U."/>
            <person name="Brodie E.L."/>
            <person name="Williams K.H."/>
            <person name="Hubbard S.S."/>
            <person name="Banfield J.F."/>
        </authorList>
    </citation>
    <scope>NUCLEOTIDE SEQUENCE [LARGE SCALE GENOMIC DNA]</scope>
</reference>
<keyword evidence="1" id="KW-0472">Membrane</keyword>
<evidence type="ECO:0000256" key="1">
    <source>
        <dbReference type="SAM" id="Phobius"/>
    </source>
</evidence>
<dbReference type="Gene3D" id="1.20.1440.130">
    <property type="entry name" value="VKOR domain"/>
    <property type="match status" value="1"/>
</dbReference>